<name>A0A413PYU1_9FIRM</name>
<gene>
    <name evidence="1" type="ORF">DW972_05900</name>
</gene>
<accession>A0A413PYU1</accession>
<evidence type="ECO:0000313" key="1">
    <source>
        <dbReference type="EMBL" id="RGZ83698.1"/>
    </source>
</evidence>
<dbReference type="AlphaFoldDB" id="A0A413PYU1"/>
<dbReference type="EMBL" id="QSEP01000025">
    <property type="protein sequence ID" value="RGZ83698.1"/>
    <property type="molecule type" value="Genomic_DNA"/>
</dbReference>
<dbReference type="Proteomes" id="UP000286561">
    <property type="component" value="Unassembled WGS sequence"/>
</dbReference>
<protein>
    <submittedName>
        <fullName evidence="1">Uncharacterized protein</fullName>
    </submittedName>
</protein>
<dbReference type="RefSeq" id="WP_118329243.1">
    <property type="nucleotide sequence ID" value="NZ_QSEP01000025.1"/>
</dbReference>
<evidence type="ECO:0000313" key="2">
    <source>
        <dbReference type="Proteomes" id="UP000286561"/>
    </source>
</evidence>
<comment type="caution">
    <text evidence="1">The sequence shown here is derived from an EMBL/GenBank/DDBJ whole genome shotgun (WGS) entry which is preliminary data.</text>
</comment>
<sequence>MGRSFYDPAWLPAGTLLKERYEICDVLDQIGDRIIYEGKDKILGRDVVIQEFYPVELVYRFGENLR</sequence>
<reference evidence="1 2" key="1">
    <citation type="submission" date="2018-08" db="EMBL/GenBank/DDBJ databases">
        <title>A genome reference for cultivated species of the human gut microbiota.</title>
        <authorList>
            <person name="Zou Y."/>
            <person name="Xue W."/>
            <person name="Luo G."/>
        </authorList>
    </citation>
    <scope>NUCLEOTIDE SEQUENCE [LARGE SCALE GENOMIC DNA]</scope>
    <source>
        <strain evidence="1 2">AM48-23BH</strain>
    </source>
</reference>
<organism evidence="1 2">
    <name type="scientific">Anaerobutyricum hallii</name>
    <dbReference type="NCBI Taxonomy" id="39488"/>
    <lineage>
        <taxon>Bacteria</taxon>
        <taxon>Bacillati</taxon>
        <taxon>Bacillota</taxon>
        <taxon>Clostridia</taxon>
        <taxon>Lachnospirales</taxon>
        <taxon>Lachnospiraceae</taxon>
        <taxon>Anaerobutyricum</taxon>
    </lineage>
</organism>
<proteinExistence type="predicted"/>